<dbReference type="SUPFAM" id="SSF52833">
    <property type="entry name" value="Thioredoxin-like"/>
    <property type="match status" value="1"/>
</dbReference>
<dbReference type="Gene3D" id="3.40.30.10">
    <property type="entry name" value="Glutaredoxin"/>
    <property type="match status" value="1"/>
</dbReference>
<organism evidence="1">
    <name type="scientific">marine metagenome</name>
    <dbReference type="NCBI Taxonomy" id="408172"/>
    <lineage>
        <taxon>unclassified sequences</taxon>
        <taxon>metagenomes</taxon>
        <taxon>ecological metagenomes</taxon>
    </lineage>
</organism>
<dbReference type="AlphaFoldDB" id="A0A382WZ70"/>
<dbReference type="CDD" id="cd02980">
    <property type="entry name" value="TRX_Fd_family"/>
    <property type="match status" value="1"/>
</dbReference>
<gene>
    <name evidence="1" type="ORF">METZ01_LOCUS416714</name>
</gene>
<sequence>MKQRLAELSLSDQGGILRAKANCLRVCDGDSVAVVYPEGPWYGGTPVVLERITQAHLVASRLVIGYLISKEFA</sequence>
<dbReference type="InterPro" id="IPR036249">
    <property type="entry name" value="Thioredoxin-like_sf"/>
</dbReference>
<accession>A0A382WZ70</accession>
<evidence type="ECO:0000313" key="1">
    <source>
        <dbReference type="EMBL" id="SVD63860.1"/>
    </source>
</evidence>
<name>A0A382WZ70_9ZZZZ</name>
<proteinExistence type="predicted"/>
<dbReference type="EMBL" id="UINC01163514">
    <property type="protein sequence ID" value="SVD63860.1"/>
    <property type="molecule type" value="Genomic_DNA"/>
</dbReference>
<protein>
    <submittedName>
        <fullName evidence="1">Uncharacterized protein</fullName>
    </submittedName>
</protein>
<reference evidence="1" key="1">
    <citation type="submission" date="2018-05" db="EMBL/GenBank/DDBJ databases">
        <authorList>
            <person name="Lanie J.A."/>
            <person name="Ng W.-L."/>
            <person name="Kazmierczak K.M."/>
            <person name="Andrzejewski T.M."/>
            <person name="Davidsen T.M."/>
            <person name="Wayne K.J."/>
            <person name="Tettelin H."/>
            <person name="Glass J.I."/>
            <person name="Rusch D."/>
            <person name="Podicherti R."/>
            <person name="Tsui H.-C.T."/>
            <person name="Winkler M.E."/>
        </authorList>
    </citation>
    <scope>NUCLEOTIDE SEQUENCE</scope>
</reference>